<dbReference type="InterPro" id="IPR042099">
    <property type="entry name" value="ANL_N_sf"/>
</dbReference>
<proteinExistence type="predicted"/>
<keyword evidence="1 7" id="KW-0436">Ligase</keyword>
<dbReference type="EMBL" id="LR746496">
    <property type="protein sequence ID" value="CAA7602298.1"/>
    <property type="molecule type" value="Genomic_DNA"/>
</dbReference>
<name>A0A8S0W485_9FIRM</name>
<keyword evidence="2" id="KW-0547">Nucleotide-binding</keyword>
<organism evidence="6">
    <name type="scientific">Acididesulfobacillus acetoxydans</name>
    <dbReference type="NCBI Taxonomy" id="1561005"/>
    <lineage>
        <taxon>Bacteria</taxon>
        <taxon>Bacillati</taxon>
        <taxon>Bacillota</taxon>
        <taxon>Clostridia</taxon>
        <taxon>Eubacteriales</taxon>
        <taxon>Peptococcaceae</taxon>
        <taxon>Acididesulfobacillus</taxon>
    </lineage>
</organism>
<evidence type="ECO:0000313" key="6">
    <source>
        <dbReference type="EMBL" id="CAA7602298.1"/>
    </source>
</evidence>
<dbReference type="GO" id="GO:0016874">
    <property type="term" value="F:ligase activity"/>
    <property type="evidence" value="ECO:0007669"/>
    <property type="project" value="UniProtKB-KW"/>
</dbReference>
<evidence type="ECO:0000256" key="4">
    <source>
        <dbReference type="SAM" id="MobiDB-lite"/>
    </source>
</evidence>
<dbReference type="PANTHER" id="PTHR45527">
    <property type="entry name" value="NONRIBOSOMAL PEPTIDE SYNTHETASE"/>
    <property type="match status" value="1"/>
</dbReference>
<dbReference type="GO" id="GO:0005737">
    <property type="term" value="C:cytoplasm"/>
    <property type="evidence" value="ECO:0007669"/>
    <property type="project" value="TreeGrafter"/>
</dbReference>
<dbReference type="PANTHER" id="PTHR45527:SF1">
    <property type="entry name" value="FATTY ACID SYNTHASE"/>
    <property type="match status" value="1"/>
</dbReference>
<dbReference type="Proteomes" id="UP000836597">
    <property type="component" value="Chromosome"/>
</dbReference>
<evidence type="ECO:0000313" key="8">
    <source>
        <dbReference type="Proteomes" id="UP001071230"/>
    </source>
</evidence>
<feature type="domain" description="AMP-dependent synthetase/ligase" evidence="5">
    <location>
        <begin position="7"/>
        <end position="350"/>
    </location>
</feature>
<dbReference type="Pfam" id="PF00501">
    <property type="entry name" value="AMP-binding"/>
    <property type="match status" value="1"/>
</dbReference>
<evidence type="ECO:0000256" key="3">
    <source>
        <dbReference type="ARBA" id="ARBA00022840"/>
    </source>
</evidence>
<dbReference type="Proteomes" id="UP001071230">
    <property type="component" value="Unassembled WGS sequence"/>
</dbReference>
<dbReference type="EC" id="6.1.1.13" evidence="7"/>
<reference evidence="7" key="1">
    <citation type="submission" date="2014-11" db="EMBL/GenBank/DDBJ databases">
        <authorList>
            <person name="Hornung B.V."/>
        </authorList>
    </citation>
    <scope>NUCLEOTIDE SEQUENCE</scope>
    <source>
        <strain evidence="7">INE</strain>
    </source>
</reference>
<dbReference type="PROSITE" id="PS00455">
    <property type="entry name" value="AMP_BINDING"/>
    <property type="match status" value="1"/>
</dbReference>
<evidence type="ECO:0000256" key="1">
    <source>
        <dbReference type="ARBA" id="ARBA00022598"/>
    </source>
</evidence>
<accession>A0A8S0W485</accession>
<dbReference type="GO" id="GO:0044550">
    <property type="term" value="P:secondary metabolite biosynthetic process"/>
    <property type="evidence" value="ECO:0007669"/>
    <property type="project" value="TreeGrafter"/>
</dbReference>
<dbReference type="SUPFAM" id="SSF56801">
    <property type="entry name" value="Acetyl-CoA synthetase-like"/>
    <property type="match status" value="1"/>
</dbReference>
<dbReference type="RefSeq" id="WP_240985690.1">
    <property type="nucleotide sequence ID" value="NZ_CDGJ01000058.1"/>
</dbReference>
<dbReference type="InterPro" id="IPR000873">
    <property type="entry name" value="AMP-dep_synth/lig_dom"/>
</dbReference>
<dbReference type="InterPro" id="IPR020845">
    <property type="entry name" value="AMP-binding_CS"/>
</dbReference>
<dbReference type="Gene3D" id="3.30.300.30">
    <property type="match status" value="1"/>
</dbReference>
<dbReference type="InterPro" id="IPR044507">
    <property type="entry name" value="DltA-like"/>
</dbReference>
<evidence type="ECO:0000259" key="5">
    <source>
        <dbReference type="Pfam" id="PF00501"/>
    </source>
</evidence>
<dbReference type="Gene3D" id="3.40.50.12780">
    <property type="entry name" value="N-terminal domain of ligase-like"/>
    <property type="match status" value="2"/>
</dbReference>
<dbReference type="InterPro" id="IPR045851">
    <property type="entry name" value="AMP-bd_C_sf"/>
</dbReference>
<sequence length="605" mass="68182">MLLQQIEHWAEETPQHPAHRHREQSLTYAELNAYSDALAVWLRERVARDYHSDHNKHKRLPVVIYGHKESEMPVLFLASVKAGHPYIPIDTSVPPERLRKILETSQAAAVLSPQVLPAAVKRSGFLWQEQIHLGDLHSLAPLGTHRKPEWQIGPDDVWYIIFTSGSTGEPKGVQITRRALESFVTWVNRQYCPRRGEEVFLNQAPFSFDLSVMDLYMSLSNGGTLWSVDREQIANARELFRSLAEAHLSYWVSTPSFAEMCLLDPGFASALLPDLRYFLFCGEVLPNDVASRLLARFPQARVINLYGPTEGTVAVSGVDISAEMAENSEPLPVGEHSPGCRIYICNSDELDTNNQSHLETDNCNRLEAGNLSCLETNNGGRLETDSGSRLETNNEQRLETVSLLKPLPAGEKGEIVIVGPNVSIGYLNHPELTRQAFFAWREEGGTQRAYRTGDIGCQRDGRLFYLGRRDFQIKLHGYRIELGEIEEQLRKLPGVENAIVLPLERRGKTAALQAFVKLCADITVLSAAKPRETTEPRQTTEPRETTEPHGQNYSFDLGQHLRKQLSRVLPAYMLPQRYIFIRNIPLTANGKVDRRALLGGHYDPV</sequence>
<dbReference type="AlphaFoldDB" id="A0A8S0W485"/>
<keyword evidence="3" id="KW-0067">ATP-binding</keyword>
<dbReference type="NCBIfam" id="NF003417">
    <property type="entry name" value="PRK04813.1"/>
    <property type="match status" value="2"/>
</dbReference>
<dbReference type="GO" id="GO:0043041">
    <property type="term" value="P:amino acid activation for nonribosomal peptide biosynthetic process"/>
    <property type="evidence" value="ECO:0007669"/>
    <property type="project" value="TreeGrafter"/>
</dbReference>
<dbReference type="EMBL" id="CDGJ01000058">
    <property type="protein sequence ID" value="CEJ07484.1"/>
    <property type="molecule type" value="Genomic_DNA"/>
</dbReference>
<dbReference type="KEGG" id="aacx:DEACI_2972"/>
<protein>
    <submittedName>
        <fullName evidence="6">AMP-dependent synthetase/ligase</fullName>
    </submittedName>
    <submittedName>
        <fullName evidence="7">D-alanine--poly(Phosphoribitol) ligase subunit 1</fullName>
        <ecNumber evidence="7">6.1.1.13</ecNumber>
    </submittedName>
</protein>
<feature type="region of interest" description="Disordered" evidence="4">
    <location>
        <begin position="529"/>
        <end position="554"/>
    </location>
</feature>
<dbReference type="CDD" id="cd05945">
    <property type="entry name" value="DltA"/>
    <property type="match status" value="1"/>
</dbReference>
<dbReference type="GO" id="GO:0005524">
    <property type="term" value="F:ATP binding"/>
    <property type="evidence" value="ECO:0007669"/>
    <property type="project" value="UniProtKB-KW"/>
</dbReference>
<evidence type="ECO:0000256" key="2">
    <source>
        <dbReference type="ARBA" id="ARBA00022741"/>
    </source>
</evidence>
<feature type="compositionally biased region" description="Basic and acidic residues" evidence="4">
    <location>
        <begin position="529"/>
        <end position="547"/>
    </location>
</feature>
<keyword evidence="8" id="KW-1185">Reference proteome</keyword>
<dbReference type="GO" id="GO:0031177">
    <property type="term" value="F:phosphopantetheine binding"/>
    <property type="evidence" value="ECO:0007669"/>
    <property type="project" value="TreeGrafter"/>
</dbReference>
<gene>
    <name evidence="7" type="ORF">DEACI_1950</name>
    <name evidence="6" type="ORF">DEACI_2972</name>
</gene>
<reference evidence="6" key="2">
    <citation type="submission" date="2020-01" db="EMBL/GenBank/DDBJ databases">
        <authorList>
            <person name="Hornung B."/>
        </authorList>
    </citation>
    <scope>NUCLEOTIDE SEQUENCE</scope>
    <source>
        <strain evidence="6">PacBioINE</strain>
    </source>
</reference>
<evidence type="ECO:0000313" key="7">
    <source>
        <dbReference type="EMBL" id="CEJ07484.1"/>
    </source>
</evidence>